<sequence>MNTQVEQTAAPAETNKAQITLAMLRKWGACQDGKSWFSKKFPQGGQYDDVMLALYSDRRFDDANWLASTMLSTSPTSDFIKADVRSIIKLTSDAATTGNEAHAATTGNEAHAATTGDWAHAATTGDWAHAATTGDDAHAATTGNEAHAATTGYRAYASSGGENCIIACLGIGSHAKLGPKGVASLAWNDGKRNRITSFYEGEDGIKAGVWYKLDDAGRPVEVEAA</sequence>
<evidence type="ECO:0000313" key="2">
    <source>
        <dbReference type="Proteomes" id="UP000075360"/>
    </source>
</evidence>
<dbReference type="RefSeq" id="WP_061471083.1">
    <property type="nucleotide sequence ID" value="NZ_LHZU01000117.1"/>
</dbReference>
<dbReference type="EMBL" id="LHZU01000117">
    <property type="protein sequence ID" value="KXV60259.1"/>
    <property type="molecule type" value="Genomic_DNA"/>
</dbReference>
<dbReference type="AlphaFoldDB" id="A0A149U4S2"/>
<dbReference type="OrthoDB" id="7282527at2"/>
<dbReference type="PATRIC" id="fig|446692.4.peg.3166"/>
<reference evidence="1 2" key="1">
    <citation type="submission" date="2015-06" db="EMBL/GenBank/DDBJ databases">
        <title>Improved classification and identification of acetic acid bacteria using matrix-assisted laser desorption/ionization time-of-flight mass spectrometry; Gluconobacter nephelii and Gluconobacter uchimurae are later heterotypic synonyms of Gluconobacter japonicus and Gluconobacter oxydans, respectively.</title>
        <authorList>
            <person name="Li L."/>
            <person name="Cleenwerck I."/>
            <person name="De Vuyst L."/>
            <person name="Vandamme P."/>
        </authorList>
    </citation>
    <scope>NUCLEOTIDE SEQUENCE [LARGE SCALE GENOMIC DNA]</scope>
    <source>
        <strain evidence="1 2">LMG 23690</strain>
    </source>
</reference>
<dbReference type="Proteomes" id="UP000075360">
    <property type="component" value="Unassembled WGS sequence"/>
</dbReference>
<accession>A0A149U4S2</accession>
<proteinExistence type="predicted"/>
<gene>
    <name evidence="1" type="ORF">AD948_05780</name>
</gene>
<comment type="caution">
    <text evidence="1">The sequence shown here is derived from an EMBL/GenBank/DDBJ whole genome shotgun (WGS) entry which is preliminary data.</text>
</comment>
<evidence type="ECO:0000313" key="1">
    <source>
        <dbReference type="EMBL" id="KXV60259.1"/>
    </source>
</evidence>
<name>A0A149U4S2_9PROT</name>
<protein>
    <submittedName>
        <fullName evidence="1">Uncharacterized protein</fullName>
    </submittedName>
</protein>
<organism evidence="1 2">
    <name type="scientific">Acetobacter senegalensis</name>
    <dbReference type="NCBI Taxonomy" id="446692"/>
    <lineage>
        <taxon>Bacteria</taxon>
        <taxon>Pseudomonadati</taxon>
        <taxon>Pseudomonadota</taxon>
        <taxon>Alphaproteobacteria</taxon>
        <taxon>Acetobacterales</taxon>
        <taxon>Acetobacteraceae</taxon>
        <taxon>Acetobacter</taxon>
    </lineage>
</organism>